<dbReference type="STRING" id="747676.F4R9U8"/>
<dbReference type="EMBL" id="GL883094">
    <property type="protein sequence ID" value="EGG10587.1"/>
    <property type="molecule type" value="Genomic_DNA"/>
</dbReference>
<proteinExistence type="predicted"/>
<dbReference type="InParanoid" id="F4R9U8"/>
<evidence type="ECO:0000256" key="3">
    <source>
        <dbReference type="ARBA" id="ARBA00023002"/>
    </source>
</evidence>
<dbReference type="GO" id="GO:0051213">
    <property type="term" value="F:dioxygenase activity"/>
    <property type="evidence" value="ECO:0007669"/>
    <property type="project" value="UniProtKB-KW"/>
</dbReference>
<keyword evidence="3" id="KW-0560">Oxidoreductase</keyword>
<keyword evidence="5" id="KW-0349">Heme</keyword>
<keyword evidence="1 5" id="KW-0479">Metal-binding</keyword>
<reference evidence="8" key="1">
    <citation type="journal article" date="2011" name="Proc. Natl. Acad. Sci. U.S.A.">
        <title>Obligate biotrophy features unraveled by the genomic analysis of rust fungi.</title>
        <authorList>
            <person name="Duplessis S."/>
            <person name="Cuomo C.A."/>
            <person name="Lin Y.-C."/>
            <person name="Aerts A."/>
            <person name="Tisserant E."/>
            <person name="Veneault-Fourrey C."/>
            <person name="Joly D.L."/>
            <person name="Hacquard S."/>
            <person name="Amselem J."/>
            <person name="Cantarel B.L."/>
            <person name="Chiu R."/>
            <person name="Coutinho P.M."/>
            <person name="Feau N."/>
            <person name="Field M."/>
            <person name="Frey P."/>
            <person name="Gelhaye E."/>
            <person name="Goldberg J."/>
            <person name="Grabherr M.G."/>
            <person name="Kodira C.D."/>
            <person name="Kohler A."/>
            <person name="Kuees U."/>
            <person name="Lindquist E.A."/>
            <person name="Lucas S.M."/>
            <person name="Mago R."/>
            <person name="Mauceli E."/>
            <person name="Morin E."/>
            <person name="Murat C."/>
            <person name="Pangilinan J.L."/>
            <person name="Park R."/>
            <person name="Pearson M."/>
            <person name="Quesneville H."/>
            <person name="Rouhier N."/>
            <person name="Sakthikumar S."/>
            <person name="Salamov A.A."/>
            <person name="Schmutz J."/>
            <person name="Selles B."/>
            <person name="Shapiro H."/>
            <person name="Tanguay P."/>
            <person name="Tuskan G.A."/>
            <person name="Henrissat B."/>
            <person name="Van de Peer Y."/>
            <person name="Rouze P."/>
            <person name="Ellis J.G."/>
            <person name="Dodds P.N."/>
            <person name="Schein J.E."/>
            <person name="Zhong S."/>
            <person name="Hamelin R.C."/>
            <person name="Grigoriev I.V."/>
            <person name="Szabo L.J."/>
            <person name="Martin F."/>
        </authorList>
    </citation>
    <scope>NUCLEOTIDE SEQUENCE [LARGE SCALE GENOMIC DNA]</scope>
    <source>
        <strain evidence="8">98AG31 / pathotype 3-4-7</strain>
    </source>
</reference>
<dbReference type="VEuPathDB" id="FungiDB:MELLADRAFT_76882"/>
<dbReference type="InterPro" id="IPR010255">
    <property type="entry name" value="Haem_peroxidase_sf"/>
</dbReference>
<dbReference type="GO" id="GO:0006979">
    <property type="term" value="P:response to oxidative stress"/>
    <property type="evidence" value="ECO:0007669"/>
    <property type="project" value="InterPro"/>
</dbReference>
<dbReference type="PANTHER" id="PTHR11903">
    <property type="entry name" value="PROSTAGLANDIN G/H SYNTHASE"/>
    <property type="match status" value="1"/>
</dbReference>
<dbReference type="GO" id="GO:0006631">
    <property type="term" value="P:fatty acid metabolic process"/>
    <property type="evidence" value="ECO:0007669"/>
    <property type="project" value="UniProtKB-ARBA"/>
</dbReference>
<dbReference type="OrthoDB" id="823504at2759"/>
<evidence type="ECO:0000256" key="1">
    <source>
        <dbReference type="ARBA" id="ARBA00022723"/>
    </source>
</evidence>
<feature type="region of interest" description="Disordered" evidence="6">
    <location>
        <begin position="268"/>
        <end position="292"/>
    </location>
</feature>
<dbReference type="KEGG" id="mlr:MELLADRAFT_76882"/>
<evidence type="ECO:0000256" key="5">
    <source>
        <dbReference type="PIRSR" id="PIRSR619791-2"/>
    </source>
</evidence>
<accession>F4R9U8</accession>
<dbReference type="InterPro" id="IPR037120">
    <property type="entry name" value="Haem_peroxidase_sf_animal"/>
</dbReference>
<keyword evidence="4 5" id="KW-0408">Iron</keyword>
<protein>
    <recommendedName>
        <fullName evidence="9">Heme peroxidase</fullName>
    </recommendedName>
</protein>
<dbReference type="SUPFAM" id="SSF48113">
    <property type="entry name" value="Heme-dependent peroxidases"/>
    <property type="match status" value="1"/>
</dbReference>
<dbReference type="PROSITE" id="PS50292">
    <property type="entry name" value="PEROXIDASE_3"/>
    <property type="match status" value="1"/>
</dbReference>
<dbReference type="InterPro" id="IPR050783">
    <property type="entry name" value="Oxylipin_biosynth_metab"/>
</dbReference>
<sequence>MSTPTRPPSRYAAEPKPGEALLQSAGYTHLLLVGQAKDLPTLSASPVWRKASQLQETIGSVSHYLFSRGSSNSGLNNEDEVALTDSKTPTSLIFLSVQQLLSGRIPENLSMIINILSSVGKPLDDRKMQLEDVVGWLATSGRKNQHAPNKMVNDVQGQFIDILWNDLSHPSTVDLNPKHRFRTPDGRNNNIIGSPFLGAANQPYARSVKALHPRAPYVAEPEEMFDSILRRPEGFEGFVPHPAGISSLLFGFANIIIHDIFWTNTGPEVKGPGSDTDSNQYGDSGNGSSRASQWQNLTSSYLSLDPLYGVGQEEQDKIRNKEDLGRGLLYNDTFASSRLLVMPPASCALLVIFSRNHNRVAKRLLEINERKTWTADLEKLSPEQLQQQDDEIFGTARLINCGYYVEMILHDYLSAILNTTQADSDWALDPRAPIKSILGSTPKATGNSVTVEFNSLYRWHAPMSWSQSKWIEKWEDVNHETIKKSAALLKKELNAEDGVEPRYWKLSKYEVNVPRSGQPELTSAGVYERDSETGEFRDEDIAKILKDSTYEVAGTFGARHIPAAMRWIECQGMRTSRDVWKTCTLNEFRAFLGLKEFESFEEWNSDPSVASAMQDLVGHPANIPLHVGLHGEEAKKPRLGAGLCPNYTNSRAILSDAVSLVRGDRFYTDSATADTMTDWGLRDCQPDVQEGAYGGMLQKLIRNNLPDQYVFNDVALLFPFKTPQSSYSILEKIGPQKALQYSLQPTPTPHLSLGYKHIQSGGKTMVYEISDTPKVEVERMSLLFGLPKMNSNIKLIYQAVEMAMSRQNSEQYKLFIQSRIQQCSARRSPVSTDETVDVARDVTNPLICGWLSHIFGLVETGIHSQQLLLCALSDIYCYLNAHDQISFKSRASARVAASGFAWQIKQHIEASSPPNSIGNLIRRGVSKLTIGAIDVLEDSIKTISGQRPDIKHTSPDTKIFYDTIRVENDAQRIPLSIDELTADCLRAVSTLAYTIVNGTAHALDYLMPATTTHADEIPKLRQTLHDLVHNPRFDRSNIHEAHLKHGLEGVRLAHWNPYLRAISFGVKLEHRAHPRPIGIIDREFRLDRNTLEYLRLLDVEGYCLPMFEIILPVIINQVFSLNKVQRAPGMQGRLEKIMITGTSASIPTMHIRYDGSKTLKAINSLRGRRTNGIA</sequence>
<dbReference type="AlphaFoldDB" id="F4R9U8"/>
<dbReference type="PANTHER" id="PTHR11903:SF37">
    <property type="entry name" value="PSI-PRODUCING OXYGENASE A"/>
    <property type="match status" value="1"/>
</dbReference>
<evidence type="ECO:0000313" key="7">
    <source>
        <dbReference type="EMBL" id="EGG10587.1"/>
    </source>
</evidence>
<dbReference type="eggNOG" id="KOG2408">
    <property type="taxonomic scope" value="Eukaryota"/>
</dbReference>
<feature type="binding site" description="axial binding residue" evidence="5">
    <location>
        <position position="460"/>
    </location>
    <ligand>
        <name>heme b</name>
        <dbReference type="ChEBI" id="CHEBI:60344"/>
    </ligand>
    <ligandPart>
        <name>Fe</name>
        <dbReference type="ChEBI" id="CHEBI:18248"/>
    </ligandPart>
</feature>
<dbReference type="InterPro" id="IPR019791">
    <property type="entry name" value="Haem_peroxidase_animal"/>
</dbReference>
<dbReference type="Pfam" id="PF03098">
    <property type="entry name" value="An_peroxidase"/>
    <property type="match status" value="1"/>
</dbReference>
<evidence type="ECO:0000256" key="6">
    <source>
        <dbReference type="SAM" id="MobiDB-lite"/>
    </source>
</evidence>
<evidence type="ECO:0000256" key="4">
    <source>
        <dbReference type="ARBA" id="ARBA00023004"/>
    </source>
</evidence>
<keyword evidence="8" id="KW-1185">Reference proteome</keyword>
<dbReference type="Gene3D" id="1.10.640.10">
    <property type="entry name" value="Haem peroxidase domain superfamily, animal type"/>
    <property type="match status" value="1"/>
</dbReference>
<organism evidence="8">
    <name type="scientific">Melampsora larici-populina (strain 98AG31 / pathotype 3-4-7)</name>
    <name type="common">Poplar leaf rust fungus</name>
    <dbReference type="NCBI Taxonomy" id="747676"/>
    <lineage>
        <taxon>Eukaryota</taxon>
        <taxon>Fungi</taxon>
        <taxon>Dikarya</taxon>
        <taxon>Basidiomycota</taxon>
        <taxon>Pucciniomycotina</taxon>
        <taxon>Pucciniomycetes</taxon>
        <taxon>Pucciniales</taxon>
        <taxon>Melampsoraceae</taxon>
        <taxon>Melampsora</taxon>
    </lineage>
</organism>
<evidence type="ECO:0008006" key="9">
    <source>
        <dbReference type="Google" id="ProtNLM"/>
    </source>
</evidence>
<dbReference type="Proteomes" id="UP000001072">
    <property type="component" value="Unassembled WGS sequence"/>
</dbReference>
<feature type="compositionally biased region" description="Polar residues" evidence="6">
    <location>
        <begin position="275"/>
        <end position="292"/>
    </location>
</feature>
<gene>
    <name evidence="7" type="ORF">MELLADRAFT_76882</name>
</gene>
<dbReference type="GeneID" id="18932851"/>
<evidence type="ECO:0000256" key="2">
    <source>
        <dbReference type="ARBA" id="ARBA00022964"/>
    </source>
</evidence>
<dbReference type="HOGENOM" id="CLU_002329_2_0_1"/>
<dbReference type="GO" id="GO:0004601">
    <property type="term" value="F:peroxidase activity"/>
    <property type="evidence" value="ECO:0007669"/>
    <property type="project" value="InterPro"/>
</dbReference>
<evidence type="ECO:0000313" key="8">
    <source>
        <dbReference type="Proteomes" id="UP000001072"/>
    </source>
</evidence>
<keyword evidence="2" id="KW-0223">Dioxygenase</keyword>
<dbReference type="RefSeq" id="XP_007406056.1">
    <property type="nucleotide sequence ID" value="XM_007405994.1"/>
</dbReference>
<dbReference type="GO" id="GO:0046872">
    <property type="term" value="F:metal ion binding"/>
    <property type="evidence" value="ECO:0007669"/>
    <property type="project" value="UniProtKB-KW"/>
</dbReference>
<name>F4R9U8_MELLP</name>
<dbReference type="GO" id="GO:0020037">
    <property type="term" value="F:heme binding"/>
    <property type="evidence" value="ECO:0007669"/>
    <property type="project" value="InterPro"/>
</dbReference>